<feature type="transmembrane region" description="Helical" evidence="10">
    <location>
        <begin position="54"/>
        <end position="72"/>
    </location>
</feature>
<dbReference type="Proteomes" id="UP000667349">
    <property type="component" value="Unassembled WGS sequence"/>
</dbReference>
<keyword evidence="7 10" id="KW-0472">Membrane</keyword>
<evidence type="ECO:0000256" key="1">
    <source>
        <dbReference type="ARBA" id="ARBA00004370"/>
    </source>
</evidence>
<evidence type="ECO:0000256" key="7">
    <source>
        <dbReference type="ARBA" id="ARBA00023136"/>
    </source>
</evidence>
<evidence type="ECO:0000256" key="4">
    <source>
        <dbReference type="ARBA" id="ARBA00022448"/>
    </source>
</evidence>
<comment type="subcellular location">
    <subcellularLocation>
        <location evidence="1">Membrane</location>
    </subcellularLocation>
</comment>
<reference evidence="11" key="1">
    <citation type="submission" date="2020-02" db="EMBL/GenBank/DDBJ databases">
        <title>Relaxed selection underlies rapid genomic changes in the transitions from sociality to social parasitism in ants.</title>
        <authorList>
            <person name="Bi X."/>
        </authorList>
    </citation>
    <scope>NUCLEOTIDE SEQUENCE</scope>
    <source>
        <strain evidence="11">BGI-DK2013a</strain>
        <tissue evidence="11">Whole body</tissue>
    </source>
</reference>
<evidence type="ECO:0000256" key="10">
    <source>
        <dbReference type="SAM" id="Phobius"/>
    </source>
</evidence>
<keyword evidence="4" id="KW-0813">Transport</keyword>
<dbReference type="AlphaFoldDB" id="A0A836E346"/>
<evidence type="ECO:0000256" key="8">
    <source>
        <dbReference type="ARBA" id="ARBA00031029"/>
    </source>
</evidence>
<comment type="catalytic activity">
    <reaction evidence="9">
        <text>a ubiquinone + NADH + 5 H(+)(in) = a ubiquinol + NAD(+) + 4 H(+)(out)</text>
        <dbReference type="Rhea" id="RHEA:29091"/>
        <dbReference type="Rhea" id="RHEA-COMP:9565"/>
        <dbReference type="Rhea" id="RHEA-COMP:9566"/>
        <dbReference type="ChEBI" id="CHEBI:15378"/>
        <dbReference type="ChEBI" id="CHEBI:16389"/>
        <dbReference type="ChEBI" id="CHEBI:17976"/>
        <dbReference type="ChEBI" id="CHEBI:57540"/>
        <dbReference type="ChEBI" id="CHEBI:57945"/>
        <dbReference type="EC" id="7.1.1.2"/>
    </reaction>
</comment>
<evidence type="ECO:0000313" key="11">
    <source>
        <dbReference type="EMBL" id="KAG5309039.1"/>
    </source>
</evidence>
<dbReference type="InterPro" id="IPR038430">
    <property type="entry name" value="NDAH_ubi_oxred_su3_sf"/>
</dbReference>
<evidence type="ECO:0000256" key="2">
    <source>
        <dbReference type="ARBA" id="ARBA00008472"/>
    </source>
</evidence>
<dbReference type="InterPro" id="IPR000440">
    <property type="entry name" value="NADH_UbQ/plastoQ_OxRdtase_su3"/>
</dbReference>
<feature type="transmembrane region" description="Helical" evidence="10">
    <location>
        <begin position="6"/>
        <end position="26"/>
    </location>
</feature>
<comment type="similarity">
    <text evidence="2">Belongs to the complex I subunit 3 family.</text>
</comment>
<evidence type="ECO:0000256" key="9">
    <source>
        <dbReference type="ARBA" id="ARBA00049551"/>
    </source>
</evidence>
<protein>
    <recommendedName>
        <fullName evidence="3">NADH-ubiquinone oxidoreductase chain 3</fullName>
    </recommendedName>
    <alternativeName>
        <fullName evidence="8">NADH dehydrogenase subunit 3</fullName>
    </alternativeName>
</protein>
<gene>
    <name evidence="11" type="primary">Nd3</name>
    <name evidence="11" type="ORF">G6Z75_0004336</name>
</gene>
<comment type="caution">
    <text evidence="11">The sequence shown here is derived from an EMBL/GenBank/DDBJ whole genome shotgun (WGS) entry which is preliminary data.</text>
</comment>
<organism evidence="11 12">
    <name type="scientific">Acromyrmex insinuator</name>
    <dbReference type="NCBI Taxonomy" id="230686"/>
    <lineage>
        <taxon>Eukaryota</taxon>
        <taxon>Metazoa</taxon>
        <taxon>Ecdysozoa</taxon>
        <taxon>Arthropoda</taxon>
        <taxon>Hexapoda</taxon>
        <taxon>Insecta</taxon>
        <taxon>Pterygota</taxon>
        <taxon>Neoptera</taxon>
        <taxon>Endopterygota</taxon>
        <taxon>Hymenoptera</taxon>
        <taxon>Apocrita</taxon>
        <taxon>Aculeata</taxon>
        <taxon>Formicoidea</taxon>
        <taxon>Formicidae</taxon>
        <taxon>Myrmicinae</taxon>
        <taxon>Acromyrmex</taxon>
    </lineage>
</organism>
<keyword evidence="5 10" id="KW-0812">Transmembrane</keyword>
<evidence type="ECO:0000256" key="5">
    <source>
        <dbReference type="ARBA" id="ARBA00022692"/>
    </source>
</evidence>
<evidence type="ECO:0000256" key="3">
    <source>
        <dbReference type="ARBA" id="ARBA00021007"/>
    </source>
</evidence>
<keyword evidence="6 10" id="KW-1133">Transmembrane helix</keyword>
<evidence type="ECO:0000256" key="6">
    <source>
        <dbReference type="ARBA" id="ARBA00022989"/>
    </source>
</evidence>
<feature type="transmembrane region" description="Helical" evidence="10">
    <location>
        <begin position="78"/>
        <end position="97"/>
    </location>
</feature>
<dbReference type="GO" id="GO:0008137">
    <property type="term" value="F:NADH dehydrogenase (ubiquinone) activity"/>
    <property type="evidence" value="ECO:0007669"/>
    <property type="project" value="UniProtKB-EC"/>
</dbReference>
<dbReference type="Pfam" id="PF00507">
    <property type="entry name" value="Oxidored_q4"/>
    <property type="match status" value="1"/>
</dbReference>
<proteinExistence type="inferred from homology"/>
<evidence type="ECO:0000313" key="12">
    <source>
        <dbReference type="Proteomes" id="UP000667349"/>
    </source>
</evidence>
<dbReference type="EMBL" id="JAANHZ010000631">
    <property type="protein sequence ID" value="KAG5309039.1"/>
    <property type="molecule type" value="Genomic_DNA"/>
</dbReference>
<dbReference type="GO" id="GO:0016020">
    <property type="term" value="C:membrane"/>
    <property type="evidence" value="ECO:0007669"/>
    <property type="project" value="UniProtKB-SubCell"/>
</dbReference>
<name>A0A836E346_9HYME</name>
<accession>A0A836E346</accession>
<feature type="non-terminal residue" evidence="11">
    <location>
        <position position="1"/>
    </location>
</feature>
<keyword evidence="12" id="KW-1185">Reference proteome</keyword>
<dbReference type="Gene3D" id="1.20.58.1610">
    <property type="entry name" value="NADH:ubiquinone/plastoquinone oxidoreductase, chain 3"/>
    <property type="match status" value="1"/>
</dbReference>
<feature type="non-terminal residue" evidence="11">
    <location>
        <position position="103"/>
    </location>
</feature>
<sequence length="103" mass="12739">INYKNYIIYYYMICPIFYSIFNNFIISKKTNFNQEKISLFECGFNPISRIRLPFRSQFFIISLILLIFLYIHNFNPFTIFYSFIFLFILIISLYIEYNEYSFD</sequence>